<dbReference type="Pfam" id="PF01547">
    <property type="entry name" value="SBP_bac_1"/>
    <property type="match status" value="1"/>
</dbReference>
<keyword evidence="5" id="KW-1185">Reference proteome</keyword>
<sequence>MLFRQPVKSLKAFVKEEENMKKNIVFIGIAVAAVLTILTSCSAKGQSSAAKGNGKKYDGVKLVYWSNWEATEPQGIVIAETVKAYEKETGIKVELEFKGRRGIKEGLIPALDANQQIDLFEGQENKSNYGERTISLEDLVKKADYEKRTNPVMMKLSRSYTNGVLKEIPYQFKANAYLYNKKIFKQAGIQKAPENWNDFLDACKKIKDAGFIPLTTDDAYTPQAFGTHLARLMGSKNVADVVLNNGWDKPEVLAAAQAFEQLAAKGYFSKLVGSNVWPTGQNTEFATGKVAMYCVGTYLVNEVKNITGSDFEWGFFNYPEVEGGINGTEAMVIGAQSFAITSKCQNPEAAFGLIEKLTRGEYDAKLAKESIGLPADSENKIWPEQLADVKPYFDNCSEIFTVAGGIQSNPDITPALKENLQKLYAGKLTAKEFVANMKSAAK</sequence>
<dbReference type="PANTHER" id="PTHR43649">
    <property type="entry name" value="ARABINOSE-BINDING PROTEIN-RELATED"/>
    <property type="match status" value="1"/>
</dbReference>
<dbReference type="EMBL" id="AWVH01000039">
    <property type="protein sequence ID" value="ERJ92012.1"/>
    <property type="molecule type" value="Genomic_DNA"/>
</dbReference>
<accession>A0ABN0NXF9</accession>
<keyword evidence="3" id="KW-0813">Transport</keyword>
<name>A0ABN0NXF9_TRELE</name>
<comment type="similarity">
    <text evidence="2">Belongs to the bacterial solute-binding protein 1 family.</text>
</comment>
<organism evidence="4 5">
    <name type="scientific">Treponema lecithinolyticum ATCC 700332</name>
    <dbReference type="NCBI Taxonomy" id="1321815"/>
    <lineage>
        <taxon>Bacteria</taxon>
        <taxon>Pseudomonadati</taxon>
        <taxon>Spirochaetota</taxon>
        <taxon>Spirochaetia</taxon>
        <taxon>Spirochaetales</taxon>
        <taxon>Treponemataceae</taxon>
        <taxon>Treponema</taxon>
    </lineage>
</organism>
<proteinExistence type="inferred from homology"/>
<evidence type="ECO:0000313" key="4">
    <source>
        <dbReference type="EMBL" id="ERJ92012.1"/>
    </source>
</evidence>
<dbReference type="Proteomes" id="UP000016649">
    <property type="component" value="Unassembled WGS sequence"/>
</dbReference>
<dbReference type="InterPro" id="IPR050490">
    <property type="entry name" value="Bact_solute-bd_prot1"/>
</dbReference>
<reference evidence="4 5" key="1">
    <citation type="submission" date="2013-08" db="EMBL/GenBank/DDBJ databases">
        <authorList>
            <person name="Weinstock G."/>
            <person name="Sodergren E."/>
            <person name="Wylie T."/>
            <person name="Fulton L."/>
            <person name="Fulton R."/>
            <person name="Fronick C."/>
            <person name="O'Laughlin M."/>
            <person name="Godfrey J."/>
            <person name="Miner T."/>
            <person name="Herter B."/>
            <person name="Appelbaum E."/>
            <person name="Cordes M."/>
            <person name="Lek S."/>
            <person name="Wollam A."/>
            <person name="Pepin K.H."/>
            <person name="Palsikar V.B."/>
            <person name="Mitreva M."/>
            <person name="Wilson R.K."/>
        </authorList>
    </citation>
    <scope>NUCLEOTIDE SEQUENCE [LARGE SCALE GENOMIC DNA]</scope>
    <source>
        <strain evidence="4 5">ATCC 700332</strain>
    </source>
</reference>
<dbReference type="Gene3D" id="3.40.190.10">
    <property type="entry name" value="Periplasmic binding protein-like II"/>
    <property type="match status" value="2"/>
</dbReference>
<dbReference type="PANTHER" id="PTHR43649:SF29">
    <property type="entry name" value="OSMOPROTECTIVE COMPOUNDS-BINDING PROTEIN GGTB"/>
    <property type="match status" value="1"/>
</dbReference>
<evidence type="ECO:0000256" key="3">
    <source>
        <dbReference type="ARBA" id="ARBA00022448"/>
    </source>
</evidence>
<gene>
    <name evidence="4" type="ORF">HMPREF9193_01670</name>
</gene>
<comment type="subcellular location">
    <subcellularLocation>
        <location evidence="1">Periplasm</location>
    </subcellularLocation>
</comment>
<dbReference type="SUPFAM" id="SSF53850">
    <property type="entry name" value="Periplasmic binding protein-like II"/>
    <property type="match status" value="1"/>
</dbReference>
<protein>
    <submittedName>
        <fullName evidence="4">ABC transporter, solute-binding protein</fullName>
    </submittedName>
</protein>
<evidence type="ECO:0000256" key="2">
    <source>
        <dbReference type="ARBA" id="ARBA00008520"/>
    </source>
</evidence>
<evidence type="ECO:0000313" key="5">
    <source>
        <dbReference type="Proteomes" id="UP000016649"/>
    </source>
</evidence>
<dbReference type="InterPro" id="IPR006059">
    <property type="entry name" value="SBP"/>
</dbReference>
<evidence type="ECO:0000256" key="1">
    <source>
        <dbReference type="ARBA" id="ARBA00004418"/>
    </source>
</evidence>
<comment type="caution">
    <text evidence="4">The sequence shown here is derived from an EMBL/GenBank/DDBJ whole genome shotgun (WGS) entry which is preliminary data.</text>
</comment>